<proteinExistence type="predicted"/>
<dbReference type="Proteomes" id="UP000569202">
    <property type="component" value="Unassembled WGS sequence"/>
</dbReference>
<dbReference type="AlphaFoldDB" id="A0A7Y2WAW4"/>
<comment type="caution">
    <text evidence="1">The sequence shown here is derived from an EMBL/GenBank/DDBJ whole genome shotgun (WGS) entry which is preliminary data.</text>
</comment>
<accession>A0A7Y2WAW4</accession>
<gene>
    <name evidence="1" type="ORF">HLH17_08245</name>
</gene>
<organism evidence="1 2">
    <name type="scientific">Acinetobacter terrae</name>
    <dbReference type="NCBI Taxonomy" id="2731247"/>
    <lineage>
        <taxon>Bacteria</taxon>
        <taxon>Pseudomonadati</taxon>
        <taxon>Pseudomonadota</taxon>
        <taxon>Gammaproteobacteria</taxon>
        <taxon>Moraxellales</taxon>
        <taxon>Moraxellaceae</taxon>
        <taxon>Acinetobacter</taxon>
        <taxon>Acinetobacter Taxon 24</taxon>
    </lineage>
</organism>
<evidence type="ECO:0000313" key="1">
    <source>
        <dbReference type="EMBL" id="NNH77644.1"/>
    </source>
</evidence>
<dbReference type="RefSeq" id="WP_171540295.1">
    <property type="nucleotide sequence ID" value="NZ_JABERL010000020.1"/>
</dbReference>
<sequence>MNHFSRAFDIVPERININIIMNHIYQTFGNFKTYDKDFLHHKTEENFRAVLERQVPQQKSQIERIYDDGRDNSITLNAIFNDIKFDHRYTDLKSFVDYLEPELNFFRNDSEKIANFVEETIANLEFYKWSIDHMIKIHRKMIDDIDQILRQLLILKSTNTYRYLAGEITMKDIDDQILAQQINISGSFQQSQLQFGTHSTMHINQINNQALQQVCNQMREIIDQSNELPEVKQDIKNIVAEIEATNNPSAFKDAYTKLTSALSNHITIFTAFASSRILTELTKYLG</sequence>
<reference evidence="1 2" key="1">
    <citation type="submission" date="2020-04" db="EMBL/GenBank/DDBJ databases">
        <title>Acinetobacter Taxon 24.</title>
        <authorList>
            <person name="Nemec A."/>
            <person name="Radolfova-Krizova L."/>
            <person name="Higgins P.G."/>
            <person name="Spanelova P."/>
        </authorList>
    </citation>
    <scope>NUCLEOTIDE SEQUENCE [LARGE SCALE GENOMIC DNA]</scope>
    <source>
        <strain evidence="1 2">ANC 5380</strain>
    </source>
</reference>
<name>A0A7Y2WAW4_9GAMM</name>
<protein>
    <submittedName>
        <fullName evidence="1">Uncharacterized protein</fullName>
    </submittedName>
</protein>
<dbReference type="EMBL" id="JABERL010000020">
    <property type="protein sequence ID" value="NNH77644.1"/>
    <property type="molecule type" value="Genomic_DNA"/>
</dbReference>
<evidence type="ECO:0000313" key="2">
    <source>
        <dbReference type="Proteomes" id="UP000569202"/>
    </source>
</evidence>